<proteinExistence type="predicted"/>
<keyword evidence="2" id="KW-1185">Reference proteome</keyword>
<dbReference type="EMBL" id="JAKMXF010000304">
    <property type="protein sequence ID" value="KAI6651432.1"/>
    <property type="molecule type" value="Genomic_DNA"/>
</dbReference>
<dbReference type="InterPro" id="IPR036397">
    <property type="entry name" value="RNaseH_sf"/>
</dbReference>
<dbReference type="AlphaFoldDB" id="A0AAV7JRR7"/>
<evidence type="ECO:0000313" key="1">
    <source>
        <dbReference type="EMBL" id="KAI6651432.1"/>
    </source>
</evidence>
<dbReference type="Proteomes" id="UP001165289">
    <property type="component" value="Unassembled WGS sequence"/>
</dbReference>
<dbReference type="SUPFAM" id="SSF53098">
    <property type="entry name" value="Ribonuclease H-like"/>
    <property type="match status" value="1"/>
</dbReference>
<protein>
    <submittedName>
        <fullName evidence="1">KRAB-A domain-containing protein 2-like</fullName>
    </submittedName>
</protein>
<dbReference type="InterPro" id="IPR012337">
    <property type="entry name" value="RNaseH-like_sf"/>
</dbReference>
<sequence>MAKCEGVHGKLRHPESQGAVERVNRHIKHALYTKRIDNENDQGLIKYLRWIDLHHNPSYHTTIRISPCEAVYNPKLLFSPIYHVALENDWVTVPYEDDLNKYI</sequence>
<gene>
    <name evidence="1" type="ORF">LOD99_5239</name>
</gene>
<evidence type="ECO:0000313" key="2">
    <source>
        <dbReference type="Proteomes" id="UP001165289"/>
    </source>
</evidence>
<dbReference type="GO" id="GO:0003676">
    <property type="term" value="F:nucleic acid binding"/>
    <property type="evidence" value="ECO:0007669"/>
    <property type="project" value="InterPro"/>
</dbReference>
<organism evidence="1 2">
    <name type="scientific">Oopsacas minuta</name>
    <dbReference type="NCBI Taxonomy" id="111878"/>
    <lineage>
        <taxon>Eukaryota</taxon>
        <taxon>Metazoa</taxon>
        <taxon>Porifera</taxon>
        <taxon>Hexactinellida</taxon>
        <taxon>Hexasterophora</taxon>
        <taxon>Lyssacinosida</taxon>
        <taxon>Leucopsacidae</taxon>
        <taxon>Oopsacas</taxon>
    </lineage>
</organism>
<name>A0AAV7JRR7_9METZ</name>
<reference evidence="1 2" key="1">
    <citation type="journal article" date="2023" name="BMC Biol.">
        <title>The compact genome of the sponge Oopsacas minuta (Hexactinellida) is lacking key metazoan core genes.</title>
        <authorList>
            <person name="Santini S."/>
            <person name="Schenkelaars Q."/>
            <person name="Jourda C."/>
            <person name="Duchesne M."/>
            <person name="Belahbib H."/>
            <person name="Rocher C."/>
            <person name="Selva M."/>
            <person name="Riesgo A."/>
            <person name="Vervoort M."/>
            <person name="Leys S.P."/>
            <person name="Kodjabachian L."/>
            <person name="Le Bivic A."/>
            <person name="Borchiellini C."/>
            <person name="Claverie J.M."/>
            <person name="Renard E."/>
        </authorList>
    </citation>
    <scope>NUCLEOTIDE SEQUENCE [LARGE SCALE GENOMIC DNA]</scope>
    <source>
        <strain evidence="1">SPO-2</strain>
    </source>
</reference>
<accession>A0AAV7JRR7</accession>
<dbReference type="Gene3D" id="3.30.420.10">
    <property type="entry name" value="Ribonuclease H-like superfamily/Ribonuclease H"/>
    <property type="match status" value="1"/>
</dbReference>
<comment type="caution">
    <text evidence="1">The sequence shown here is derived from an EMBL/GenBank/DDBJ whole genome shotgun (WGS) entry which is preliminary data.</text>
</comment>